<sequence length="65" mass="7125">MVGSIKAGKDPHLREVVFMDDGGELCLEERVAQLRREGLSAEEIARVMGVDPGWVEALLSAWGED</sequence>
<name>A0A510HP02_9ACTN</name>
<protein>
    <submittedName>
        <fullName evidence="1">Uncharacterized protein</fullName>
    </submittedName>
</protein>
<dbReference type="EMBL" id="AP019791">
    <property type="protein sequence ID" value="BBL80387.1"/>
    <property type="molecule type" value="Genomic_DNA"/>
</dbReference>
<evidence type="ECO:0000313" key="2">
    <source>
        <dbReference type="Proteomes" id="UP000318065"/>
    </source>
</evidence>
<dbReference type="Proteomes" id="UP000318065">
    <property type="component" value="Chromosome"/>
</dbReference>
<organism evidence="1 2">
    <name type="scientific">Rubrobacter xylanophilus</name>
    <dbReference type="NCBI Taxonomy" id="49319"/>
    <lineage>
        <taxon>Bacteria</taxon>
        <taxon>Bacillati</taxon>
        <taxon>Actinomycetota</taxon>
        <taxon>Rubrobacteria</taxon>
        <taxon>Rubrobacterales</taxon>
        <taxon>Rubrobacteraceae</taxon>
        <taxon>Rubrobacter</taxon>
    </lineage>
</organism>
<dbReference type="RefSeq" id="WP_143528398.1">
    <property type="nucleotide sequence ID" value="NZ_AP019791.1"/>
</dbReference>
<accession>A0A510HP02</accession>
<dbReference type="OrthoDB" id="9928212at2"/>
<gene>
    <name evidence="1" type="ORF">RxyAA322_22410</name>
</gene>
<proteinExistence type="predicted"/>
<keyword evidence="2" id="KW-1185">Reference proteome</keyword>
<dbReference type="AlphaFoldDB" id="A0A510HP02"/>
<evidence type="ECO:0000313" key="1">
    <source>
        <dbReference type="EMBL" id="BBL80387.1"/>
    </source>
</evidence>
<reference evidence="1" key="1">
    <citation type="journal article" date="2019" name="Microbiol. Resour. Announc.">
        <title>Complete Genome Sequence of Rubrobacter xylanophilus Strain AA3-22, Isolated from Arima Onsen in Japan.</title>
        <authorList>
            <person name="Tomariguchi N."/>
            <person name="Miyazaki K."/>
        </authorList>
    </citation>
    <scope>NUCLEOTIDE SEQUENCE [LARGE SCALE GENOMIC DNA]</scope>
    <source>
        <strain evidence="1">AA3-22</strain>
    </source>
</reference>